<dbReference type="RefSeq" id="WP_317901231.1">
    <property type="nucleotide sequence ID" value="NZ_JAIRBC010000005.1"/>
</dbReference>
<evidence type="ECO:0000259" key="7">
    <source>
        <dbReference type="Pfam" id="PF02687"/>
    </source>
</evidence>
<reference evidence="9" key="1">
    <citation type="submission" date="2023-02" db="EMBL/GenBank/DDBJ databases">
        <title>Genome of Flavobacteriaceae gen. nov. sp. strain F89.</title>
        <authorList>
            <person name="Wang Y."/>
        </authorList>
    </citation>
    <scope>NUCLEOTIDE SEQUENCE</scope>
    <source>
        <strain evidence="9">F89</strain>
    </source>
</reference>
<dbReference type="EMBL" id="JAIRBC010000005">
    <property type="protein sequence ID" value="MCG2460091.1"/>
    <property type="molecule type" value="Genomic_DNA"/>
</dbReference>
<feature type="transmembrane region" description="Helical" evidence="6">
    <location>
        <begin position="422"/>
        <end position="446"/>
    </location>
</feature>
<feature type="transmembrane region" description="Helical" evidence="6">
    <location>
        <begin position="673"/>
        <end position="696"/>
    </location>
</feature>
<keyword evidence="2" id="KW-1003">Cell membrane</keyword>
<dbReference type="Pfam" id="PF12704">
    <property type="entry name" value="MacB_PCD"/>
    <property type="match status" value="2"/>
</dbReference>
<dbReference type="InterPro" id="IPR050250">
    <property type="entry name" value="Macrolide_Exporter_MacB"/>
</dbReference>
<dbReference type="PANTHER" id="PTHR30572">
    <property type="entry name" value="MEMBRANE COMPONENT OF TRANSPORTER-RELATED"/>
    <property type="match status" value="1"/>
</dbReference>
<evidence type="ECO:0000256" key="3">
    <source>
        <dbReference type="ARBA" id="ARBA00022692"/>
    </source>
</evidence>
<organism evidence="9 10">
    <name type="scientific">Cerina litoralis</name>
    <dbReference type="NCBI Taxonomy" id="2874477"/>
    <lineage>
        <taxon>Bacteria</taxon>
        <taxon>Pseudomonadati</taxon>
        <taxon>Bacteroidota</taxon>
        <taxon>Flavobacteriia</taxon>
        <taxon>Flavobacteriales</taxon>
        <taxon>Flavobacteriaceae</taxon>
        <taxon>Cerina</taxon>
    </lineage>
</organism>
<feature type="transmembrane region" description="Helical" evidence="6">
    <location>
        <begin position="334"/>
        <end position="359"/>
    </location>
</feature>
<comment type="caution">
    <text evidence="9">The sequence shown here is derived from an EMBL/GenBank/DDBJ whole genome shotgun (WGS) entry which is preliminary data.</text>
</comment>
<evidence type="ECO:0000256" key="6">
    <source>
        <dbReference type="SAM" id="Phobius"/>
    </source>
</evidence>
<dbReference type="PANTHER" id="PTHR30572:SF18">
    <property type="entry name" value="ABC-TYPE MACROLIDE FAMILY EXPORT SYSTEM PERMEASE COMPONENT 2"/>
    <property type="match status" value="1"/>
</dbReference>
<evidence type="ECO:0000256" key="2">
    <source>
        <dbReference type="ARBA" id="ARBA00022475"/>
    </source>
</evidence>
<dbReference type="GO" id="GO:0005886">
    <property type="term" value="C:plasma membrane"/>
    <property type="evidence" value="ECO:0007669"/>
    <property type="project" value="UniProtKB-SubCell"/>
</dbReference>
<evidence type="ECO:0000256" key="4">
    <source>
        <dbReference type="ARBA" id="ARBA00022989"/>
    </source>
</evidence>
<feature type="domain" description="MacB-like periplasmic core" evidence="8">
    <location>
        <begin position="462"/>
        <end position="606"/>
    </location>
</feature>
<dbReference type="Pfam" id="PF02687">
    <property type="entry name" value="FtsX"/>
    <property type="match status" value="2"/>
</dbReference>
<dbReference type="GO" id="GO:0022857">
    <property type="term" value="F:transmembrane transporter activity"/>
    <property type="evidence" value="ECO:0007669"/>
    <property type="project" value="TreeGrafter"/>
</dbReference>
<feature type="domain" description="ABC3 transporter permease C-terminal" evidence="7">
    <location>
        <begin position="289"/>
        <end position="406"/>
    </location>
</feature>
<feature type="transmembrane region" description="Helical" evidence="6">
    <location>
        <begin position="283"/>
        <end position="305"/>
    </location>
</feature>
<feature type="transmembrane region" description="Helical" evidence="6">
    <location>
        <begin position="717"/>
        <end position="743"/>
    </location>
</feature>
<keyword evidence="5 6" id="KW-0472">Membrane</keyword>
<gene>
    <name evidence="9" type="ORF">K8352_04985</name>
</gene>
<evidence type="ECO:0000259" key="8">
    <source>
        <dbReference type="Pfam" id="PF12704"/>
    </source>
</evidence>
<keyword evidence="4 6" id="KW-1133">Transmembrane helix</keyword>
<evidence type="ECO:0000313" key="10">
    <source>
        <dbReference type="Proteomes" id="UP001200642"/>
    </source>
</evidence>
<protein>
    <submittedName>
        <fullName evidence="9">ABC transporter permease</fullName>
    </submittedName>
</protein>
<feature type="transmembrane region" description="Helical" evidence="6">
    <location>
        <begin position="379"/>
        <end position="401"/>
    </location>
</feature>
<dbReference type="AlphaFoldDB" id="A0AAE3EUQ8"/>
<accession>A0AAE3EUQ8</accession>
<keyword evidence="3 6" id="KW-0812">Transmembrane</keyword>
<proteinExistence type="predicted"/>
<feature type="transmembrane region" description="Helical" evidence="6">
    <location>
        <begin position="763"/>
        <end position="786"/>
    </location>
</feature>
<dbReference type="InterPro" id="IPR003838">
    <property type="entry name" value="ABC3_permease_C"/>
</dbReference>
<feature type="domain" description="MacB-like periplasmic core" evidence="8">
    <location>
        <begin position="20"/>
        <end position="236"/>
    </location>
</feature>
<comment type="subcellular location">
    <subcellularLocation>
        <location evidence="1">Cell membrane</location>
        <topology evidence="1">Multi-pass membrane protein</topology>
    </subcellularLocation>
</comment>
<sequence>MIKNYFKIAFRNLWKDNSYSLLNILGLTIGITFSLFLIFYVLDELSYDRYNKKADRIYRVASYVQESEGTMNTASTQFPLAPVLGEDYPEIEQAVRLVNADGLLYKKGDKQFDEDRIYYADKNLFDVFTYPFIEGSPEVALVAPNSMVLTKTMAKRYFGKEKNILGESLENSRGEVFKITGVIKDIPRNSHLIATAFISSSTLPKDFSNSWGMFGNNYTYLLLRPNTNVKALEKKMLPLYDKFMASIFEQHHVKIHYGLMPLTSIHLHSDLDGEPEEIGSMSYIYIFSIVAFFMLLIASINYMNLTTARAARRGKEIGIRKVAGSVRSQLIAQFLMESVVITVISLVLSLGLVMLLLPYFNLISGKFLSIGTVFQPDVIMILVGIVCLVGILGGSYPAFYLTKFNPVEVLKGNLSKASGNIVLRKVLVTTQFSISMIMLICTWVVFDQLQFMKDKDLGFNEDQVLTMAIDPMENASGKMMALKNEIRKNPKVMAVSIADATPGQGTNFNLMSIETKDGFVDKGVDMYGIDGDYFNTLGMQMETGRNFSSATPADTINSMIVNETLVRTFGWQNPIGKKIKFAGDPSETEFEVVGVVKDFHQQSLYNPISPLILTYRPNGSNLQAKISAEDIPSTLATLEAAWKAVFPNVPFQYTFLDKEFNSQYAADQKRGEIFTAFSVLTILISCLGLLGLVAFTTEQRQKEISIRKIVGADLFNLVKLIAKGFMVLVAISCLLAFPIAYLFMHQWLDVFPYKTDIKISTFLISACVILLITLITVLFHTVKAALANPVKCLRTE</sequence>
<dbReference type="InterPro" id="IPR025857">
    <property type="entry name" value="MacB_PCD"/>
</dbReference>
<evidence type="ECO:0000256" key="1">
    <source>
        <dbReference type="ARBA" id="ARBA00004651"/>
    </source>
</evidence>
<dbReference type="Proteomes" id="UP001200642">
    <property type="component" value="Unassembled WGS sequence"/>
</dbReference>
<feature type="transmembrane region" description="Helical" evidence="6">
    <location>
        <begin position="21"/>
        <end position="42"/>
    </location>
</feature>
<evidence type="ECO:0000313" key="9">
    <source>
        <dbReference type="EMBL" id="MCG2460091.1"/>
    </source>
</evidence>
<keyword evidence="10" id="KW-1185">Reference proteome</keyword>
<evidence type="ECO:0000256" key="5">
    <source>
        <dbReference type="ARBA" id="ARBA00023136"/>
    </source>
</evidence>
<name>A0AAE3EUQ8_9FLAO</name>
<feature type="domain" description="ABC3 transporter permease C-terminal" evidence="7">
    <location>
        <begin position="676"/>
        <end position="784"/>
    </location>
</feature>